<protein>
    <submittedName>
        <fullName evidence="3">AFG1-like ATPase</fullName>
    </submittedName>
</protein>
<evidence type="ECO:0000256" key="2">
    <source>
        <dbReference type="ARBA" id="ARBA00022840"/>
    </source>
</evidence>
<organism evidence="3 4">
    <name type="scientific">Bartonella grahamii</name>
    <dbReference type="NCBI Taxonomy" id="33045"/>
    <lineage>
        <taxon>Bacteria</taxon>
        <taxon>Pseudomonadati</taxon>
        <taxon>Pseudomonadota</taxon>
        <taxon>Alphaproteobacteria</taxon>
        <taxon>Hyphomicrobiales</taxon>
        <taxon>Bartonellaceae</taxon>
        <taxon>Bartonella</taxon>
    </lineage>
</organism>
<sequence length="399" mass="46137">MILVSTRYKELVSKGEVCFDPAQLAITEYFDHLLKKIAEQNISRPWTWIFCSFFNRIFKRKKQNISCVVKQGDEKGSFQGLYVFGEVGRGKTMLMDLFFSCLPKGHKKRAHFNDFMTDVHERINFYRQASGGEKFKQDNPILAVAEDLAREAKVLCFDEFSVTDIADAMVLGRLISALFDKGIFFIATSNVAPDNLYYNGLNRELFLPFIQVLKAYVRVVNLDAKTDYRLEKSNLQPVYVAPLGKKADECMDQAWALVLQGHKEISDKISIKGRLIPIPRVGAGCARFDYRDLCAKPLAAAEYLVLGERYHTIFIDNVPVMDDTCRNETKRFILLIDILYERHIRLFMSAAAEVGDLYKGHAQITETFEFQRTQSRLFEMQSHDYLKLWEEHFLLKKKH</sequence>
<evidence type="ECO:0000313" key="4">
    <source>
        <dbReference type="Proteomes" id="UP000253846"/>
    </source>
</evidence>
<gene>
    <name evidence="3" type="primary">yhcM</name>
    <name evidence="3" type="ORF">NCTC12860_00927</name>
</gene>
<keyword evidence="2" id="KW-0067">ATP-binding</keyword>
<keyword evidence="1" id="KW-0547">Nucleotide-binding</keyword>
<dbReference type="GO" id="GO:0016887">
    <property type="term" value="F:ATP hydrolysis activity"/>
    <property type="evidence" value="ECO:0007669"/>
    <property type="project" value="InterPro"/>
</dbReference>
<dbReference type="EMBL" id="UFTD01000001">
    <property type="protein sequence ID" value="SSZ39710.1"/>
    <property type="molecule type" value="Genomic_DNA"/>
</dbReference>
<evidence type="ECO:0000256" key="1">
    <source>
        <dbReference type="ARBA" id="ARBA00022741"/>
    </source>
</evidence>
<dbReference type="AlphaFoldDB" id="A0A336NCA7"/>
<name>A0A336NCA7_BARGR</name>
<dbReference type="GO" id="GO:0005524">
    <property type="term" value="F:ATP binding"/>
    <property type="evidence" value="ECO:0007669"/>
    <property type="project" value="UniProtKB-KW"/>
</dbReference>
<proteinExistence type="predicted"/>
<dbReference type="GO" id="GO:0005737">
    <property type="term" value="C:cytoplasm"/>
    <property type="evidence" value="ECO:0007669"/>
    <property type="project" value="TreeGrafter"/>
</dbReference>
<dbReference type="Pfam" id="PF03969">
    <property type="entry name" value="AFG1_ATPase"/>
    <property type="match status" value="1"/>
</dbReference>
<dbReference type="Proteomes" id="UP000253846">
    <property type="component" value="Unassembled WGS sequence"/>
</dbReference>
<dbReference type="RefSeq" id="WP_015857107.1">
    <property type="nucleotide sequence ID" value="NZ_CACVBG010000001.1"/>
</dbReference>
<evidence type="ECO:0000313" key="3">
    <source>
        <dbReference type="EMBL" id="SSZ39710.1"/>
    </source>
</evidence>
<dbReference type="InterPro" id="IPR005654">
    <property type="entry name" value="ATPase_AFG1-like"/>
</dbReference>
<dbReference type="OMA" id="FDEMQIT"/>
<dbReference type="NCBIfam" id="NF040713">
    <property type="entry name" value="ZapE"/>
    <property type="match status" value="1"/>
</dbReference>
<reference evidence="3 4" key="1">
    <citation type="submission" date="2018-06" db="EMBL/GenBank/DDBJ databases">
        <authorList>
            <consortium name="Pathogen Informatics"/>
            <person name="Doyle S."/>
        </authorList>
    </citation>
    <scope>NUCLEOTIDE SEQUENCE [LARGE SCALE GENOMIC DNA]</scope>
    <source>
        <strain evidence="3 4">NCTC12860</strain>
    </source>
</reference>
<dbReference type="PANTHER" id="PTHR12169">
    <property type="entry name" value="ATPASE N2B"/>
    <property type="match status" value="1"/>
</dbReference>
<dbReference type="PANTHER" id="PTHR12169:SF6">
    <property type="entry name" value="AFG1-LIKE ATPASE"/>
    <property type="match status" value="1"/>
</dbReference>
<dbReference type="InterPro" id="IPR027417">
    <property type="entry name" value="P-loop_NTPase"/>
</dbReference>
<dbReference type="Gene3D" id="3.40.50.300">
    <property type="entry name" value="P-loop containing nucleotide triphosphate hydrolases"/>
    <property type="match status" value="1"/>
</dbReference>
<accession>A0A336NCA7</accession>
<dbReference type="SUPFAM" id="SSF52540">
    <property type="entry name" value="P-loop containing nucleoside triphosphate hydrolases"/>
    <property type="match status" value="1"/>
</dbReference>